<sequence>MRKVLFALALLFALMALLPATAESQANGPDIPRQGQVALGVTGGMAQPLGQLGRAIALEGSSAASGLNLDRGISGRAYADYHVTQRFALGGFVCAARSYMKDVSVTRESGTRTYERLLEGRTTQLGLYAKYFLPQRGAWSSYVLGGAAHVDRKTQLAPEVALLYPGTSVFEVRDDRLGFVGGLGSDYAWNDRLSLGVVALLDYSGPLAHDFPWMGEGHDVNDWSFLTLQAGVSWHLGVGM</sequence>
<reference evidence="4" key="1">
    <citation type="submission" date="2020-07" db="EMBL/GenBank/DDBJ databases">
        <title>Huge and variable diversity of episymbiotic CPR bacteria and DPANN archaea in groundwater ecosystems.</title>
        <authorList>
            <person name="He C.Y."/>
            <person name="Keren R."/>
            <person name="Whittaker M."/>
            <person name="Farag I.F."/>
            <person name="Doudna J."/>
            <person name="Cate J.H.D."/>
            <person name="Banfield J.F."/>
        </authorList>
    </citation>
    <scope>NUCLEOTIDE SEQUENCE</scope>
    <source>
        <strain evidence="4">NC_groundwater_1813_Pr3_B-0.1um_71_17</strain>
    </source>
</reference>
<proteinExistence type="predicted"/>
<evidence type="ECO:0000313" key="4">
    <source>
        <dbReference type="EMBL" id="MBI5169176.1"/>
    </source>
</evidence>
<protein>
    <submittedName>
        <fullName evidence="4">Outer membrane beta-barrel protein</fullName>
    </submittedName>
</protein>
<evidence type="ECO:0000256" key="2">
    <source>
        <dbReference type="SAM" id="SignalP"/>
    </source>
</evidence>
<dbReference type="InterPro" id="IPR011250">
    <property type="entry name" value="OMP/PagP_B-barrel"/>
</dbReference>
<evidence type="ECO:0000259" key="3">
    <source>
        <dbReference type="Pfam" id="PF13505"/>
    </source>
</evidence>
<dbReference type="InterPro" id="IPR027385">
    <property type="entry name" value="Beta-barrel_OMP"/>
</dbReference>
<feature type="domain" description="Outer membrane protein beta-barrel" evidence="3">
    <location>
        <begin position="12"/>
        <end position="199"/>
    </location>
</feature>
<organism evidence="4 5">
    <name type="scientific">Eiseniibacteriota bacterium</name>
    <dbReference type="NCBI Taxonomy" id="2212470"/>
    <lineage>
        <taxon>Bacteria</taxon>
        <taxon>Candidatus Eiseniibacteriota</taxon>
    </lineage>
</organism>
<dbReference type="SUPFAM" id="SSF56925">
    <property type="entry name" value="OMPA-like"/>
    <property type="match status" value="1"/>
</dbReference>
<feature type="chain" id="PRO_5037818563" evidence="2">
    <location>
        <begin position="23"/>
        <end position="240"/>
    </location>
</feature>
<dbReference type="AlphaFoldDB" id="A0A933SD39"/>
<evidence type="ECO:0000313" key="5">
    <source>
        <dbReference type="Proteomes" id="UP000696931"/>
    </source>
</evidence>
<feature type="signal peptide" evidence="2">
    <location>
        <begin position="1"/>
        <end position="22"/>
    </location>
</feature>
<dbReference type="Pfam" id="PF13505">
    <property type="entry name" value="OMP_b-brl"/>
    <property type="match status" value="1"/>
</dbReference>
<comment type="caution">
    <text evidence="4">The sequence shown here is derived from an EMBL/GenBank/DDBJ whole genome shotgun (WGS) entry which is preliminary data.</text>
</comment>
<dbReference type="Gene3D" id="2.40.160.20">
    <property type="match status" value="1"/>
</dbReference>
<dbReference type="Proteomes" id="UP000696931">
    <property type="component" value="Unassembled WGS sequence"/>
</dbReference>
<keyword evidence="1 2" id="KW-0732">Signal</keyword>
<evidence type="ECO:0000256" key="1">
    <source>
        <dbReference type="ARBA" id="ARBA00022729"/>
    </source>
</evidence>
<name>A0A933SD39_UNCEI</name>
<dbReference type="EMBL" id="JACRIW010000045">
    <property type="protein sequence ID" value="MBI5169176.1"/>
    <property type="molecule type" value="Genomic_DNA"/>
</dbReference>
<accession>A0A933SD39</accession>
<gene>
    <name evidence="4" type="ORF">HZA61_06785</name>
</gene>